<name>A0A2V2YE48_9BACL</name>
<dbReference type="RefSeq" id="WP_174812457.1">
    <property type="nucleotide sequence ID" value="NZ_CP054610.1"/>
</dbReference>
<gene>
    <name evidence="1" type="ORF">DFQ01_14426</name>
</gene>
<dbReference type="EMBL" id="QGTQ01000044">
    <property type="protein sequence ID" value="PWV90250.1"/>
    <property type="molecule type" value="Genomic_DNA"/>
</dbReference>
<accession>A0A2V2YE48</accession>
<dbReference type="Proteomes" id="UP000246635">
    <property type="component" value="Unassembled WGS sequence"/>
</dbReference>
<dbReference type="AlphaFoldDB" id="A0A2V2YE48"/>
<evidence type="ECO:0000313" key="1">
    <source>
        <dbReference type="EMBL" id="PWV90250.1"/>
    </source>
</evidence>
<sequence>MKQCLACQSDNVTKAKNDSGFYKDGKSKPVRLYQWACGDCGFVATFMDKKETVQQ</sequence>
<comment type="caution">
    <text evidence="1">The sequence shown here is derived from an EMBL/GenBank/DDBJ whole genome shotgun (WGS) entry which is preliminary data.</text>
</comment>
<reference evidence="1 2" key="1">
    <citation type="submission" date="2018-05" db="EMBL/GenBank/DDBJ databases">
        <title>Genomic Encyclopedia of Type Strains, Phase III (KMG-III): the genomes of soil and plant-associated and newly described type strains.</title>
        <authorList>
            <person name="Whitman W."/>
        </authorList>
    </citation>
    <scope>NUCLEOTIDE SEQUENCE [LARGE SCALE GENOMIC DNA]</scope>
    <source>
        <strain evidence="1 2">CECT 5696</strain>
    </source>
</reference>
<keyword evidence="2" id="KW-1185">Reference proteome</keyword>
<evidence type="ECO:0000313" key="2">
    <source>
        <dbReference type="Proteomes" id="UP000246635"/>
    </source>
</evidence>
<protein>
    <submittedName>
        <fullName evidence="1">Uncharacterized protein</fullName>
    </submittedName>
</protein>
<organism evidence="1 2">
    <name type="scientific">Paenibacillus cellulosilyticus</name>
    <dbReference type="NCBI Taxonomy" id="375489"/>
    <lineage>
        <taxon>Bacteria</taxon>
        <taxon>Bacillati</taxon>
        <taxon>Bacillota</taxon>
        <taxon>Bacilli</taxon>
        <taxon>Bacillales</taxon>
        <taxon>Paenibacillaceae</taxon>
        <taxon>Paenibacillus</taxon>
    </lineage>
</organism>
<proteinExistence type="predicted"/>